<proteinExistence type="predicted"/>
<keyword evidence="1" id="KW-0472">Membrane</keyword>
<gene>
    <name evidence="2" type="ORF">UN64_15210</name>
</gene>
<evidence type="ECO:0000256" key="1">
    <source>
        <dbReference type="SAM" id="Phobius"/>
    </source>
</evidence>
<keyword evidence="1" id="KW-0812">Transmembrane</keyword>
<protein>
    <recommendedName>
        <fullName evidence="4">DUF2238 domain-containing protein</fullName>
    </recommendedName>
</protein>
<feature type="transmembrane region" description="Helical" evidence="1">
    <location>
        <begin position="171"/>
        <end position="189"/>
    </location>
</feature>
<evidence type="ECO:0000313" key="3">
    <source>
        <dbReference type="Proteomes" id="UP000188597"/>
    </source>
</evidence>
<dbReference type="InterPro" id="IPR014509">
    <property type="entry name" value="YjdF-like"/>
</dbReference>
<accession>A0A1V3G5F8</accession>
<feature type="transmembrane region" description="Helical" evidence="1">
    <location>
        <begin position="130"/>
        <end position="151"/>
    </location>
</feature>
<dbReference type="PIRSF" id="PIRSF020606">
    <property type="entry name" value="UCP020606"/>
    <property type="match status" value="1"/>
</dbReference>
<feature type="transmembrane region" description="Helical" evidence="1">
    <location>
        <begin position="5"/>
        <end position="23"/>
    </location>
</feature>
<evidence type="ECO:0008006" key="4">
    <source>
        <dbReference type="Google" id="ProtNLM"/>
    </source>
</evidence>
<comment type="caution">
    <text evidence="2">The sequence shown here is derived from an EMBL/GenBank/DDBJ whole genome shotgun (WGS) entry which is preliminary data.</text>
</comment>
<dbReference type="EMBL" id="MQMF01000003">
    <property type="protein sequence ID" value="OOE10701.1"/>
    <property type="molecule type" value="Genomic_DNA"/>
</dbReference>
<dbReference type="InterPro" id="IPR058534">
    <property type="entry name" value="YjdF"/>
</dbReference>
<dbReference type="Pfam" id="PF09997">
    <property type="entry name" value="DUF2238"/>
    <property type="match status" value="1"/>
</dbReference>
<organism evidence="2 3">
    <name type="scientific">Fictibacillus arsenicus</name>
    <dbReference type="NCBI Taxonomy" id="255247"/>
    <lineage>
        <taxon>Bacteria</taxon>
        <taxon>Bacillati</taxon>
        <taxon>Bacillota</taxon>
        <taxon>Bacilli</taxon>
        <taxon>Bacillales</taxon>
        <taxon>Fictibacillaceae</taxon>
        <taxon>Fictibacillus</taxon>
    </lineage>
</organism>
<dbReference type="AlphaFoldDB" id="A0A1V3G5F8"/>
<dbReference type="Proteomes" id="UP000188597">
    <property type="component" value="Unassembled WGS sequence"/>
</dbReference>
<evidence type="ECO:0000313" key="2">
    <source>
        <dbReference type="EMBL" id="OOE10701.1"/>
    </source>
</evidence>
<reference evidence="2 3" key="1">
    <citation type="submission" date="2016-11" db="EMBL/GenBank/DDBJ databases">
        <authorList>
            <person name="Jaros S."/>
            <person name="Januszkiewicz K."/>
            <person name="Wedrychowicz H."/>
        </authorList>
    </citation>
    <scope>NUCLEOTIDE SEQUENCE [LARGE SCALE GENOMIC DNA]</scope>
    <source>
        <strain evidence="2 3">Con a/3</strain>
    </source>
</reference>
<dbReference type="RefSeq" id="WP_077364274.1">
    <property type="nucleotide sequence ID" value="NZ_MQMF01000003.1"/>
</dbReference>
<dbReference type="OrthoDB" id="9786473at2"/>
<feature type="transmembrane region" description="Helical" evidence="1">
    <location>
        <begin position="29"/>
        <end position="49"/>
    </location>
</feature>
<sequence>MKRNYFHIFLLTTVIAFFIWSFIKPAHYPIWILEVGPSVIIILAVLYFYNKVRLTSLSYSIIALLTIMTFIGGHFTYDDVPLFDWIQKNYDFERNHYDRFGHFLKGLTFIVIREILILKTPLPLGKWVQFIAINMTLSLAGFYEIIEWIASRISNRKTKDFVGAQGDMWDAQWDMGLTLAGSLITLLLLTRLHNLFLKSLNNKSWS</sequence>
<feature type="transmembrane region" description="Helical" evidence="1">
    <location>
        <begin position="56"/>
        <end position="77"/>
    </location>
</feature>
<keyword evidence="1" id="KW-1133">Transmembrane helix</keyword>
<name>A0A1V3G5F8_9BACL</name>